<reference evidence="1 2" key="1">
    <citation type="submission" date="2019-07" db="EMBL/GenBank/DDBJ databases">
        <authorList>
            <person name="Li J."/>
        </authorList>
    </citation>
    <scope>NUCLEOTIDE SEQUENCE [LARGE SCALE GENOMIC DNA]</scope>
    <source>
        <strain evidence="1 2">TKL69</strain>
    </source>
</reference>
<accession>A0A516KC49</accession>
<evidence type="ECO:0000313" key="2">
    <source>
        <dbReference type="Proteomes" id="UP000315215"/>
    </source>
</evidence>
<proteinExistence type="predicted"/>
<organism evidence="1 2">
    <name type="scientific">Radiobacillus deserti</name>
    <dbReference type="NCBI Taxonomy" id="2594883"/>
    <lineage>
        <taxon>Bacteria</taxon>
        <taxon>Bacillati</taxon>
        <taxon>Bacillota</taxon>
        <taxon>Bacilli</taxon>
        <taxon>Bacillales</taxon>
        <taxon>Bacillaceae</taxon>
        <taxon>Radiobacillus</taxon>
    </lineage>
</organism>
<protein>
    <submittedName>
        <fullName evidence="1">Sporulation protein</fullName>
    </submittedName>
</protein>
<gene>
    <name evidence="1" type="ORF">FN924_01370</name>
</gene>
<dbReference type="Proteomes" id="UP000315215">
    <property type="component" value="Chromosome"/>
</dbReference>
<name>A0A516KC49_9BACI</name>
<dbReference type="EMBL" id="CP041666">
    <property type="protein sequence ID" value="QDP38981.1"/>
    <property type="molecule type" value="Genomic_DNA"/>
</dbReference>
<dbReference type="AlphaFoldDB" id="A0A516KC49"/>
<dbReference type="RefSeq" id="WP_143891731.1">
    <property type="nucleotide sequence ID" value="NZ_CP041666.1"/>
</dbReference>
<sequence>MINKVLNMMKVGSAKVDLKLASRELKHGEHLTGVFELKGGWVSTKLKRLECDLVRECPGKKPEFIEPVKTLLTSKTINLGEQQEIAFSYLIPANLEPSSEDVKYCLRTKVVFMDDVKCVDSDEIVVKK</sequence>
<dbReference type="OrthoDB" id="2988706at2"/>
<dbReference type="Pfam" id="PF07070">
    <property type="entry name" value="Spo0M"/>
    <property type="match status" value="1"/>
</dbReference>
<keyword evidence="2" id="KW-1185">Reference proteome</keyword>
<evidence type="ECO:0000313" key="1">
    <source>
        <dbReference type="EMBL" id="QDP38981.1"/>
    </source>
</evidence>
<dbReference type="InterPro" id="IPR009776">
    <property type="entry name" value="Spore_0_M"/>
</dbReference>
<dbReference type="KEGG" id="aqt:FN924_01370"/>